<dbReference type="OrthoDB" id="665435at2"/>
<dbReference type="AlphaFoldDB" id="A0A1H4FP31"/>
<dbReference type="InterPro" id="IPR046233">
    <property type="entry name" value="DUF6266"/>
</dbReference>
<keyword evidence="2" id="KW-1185">Reference proteome</keyword>
<dbReference type="STRING" id="425514.SAMN05443550_10844"/>
<evidence type="ECO:0000313" key="1">
    <source>
        <dbReference type="EMBL" id="SEA99076.1"/>
    </source>
</evidence>
<sequence>MATANINSFDGFIGRLGDTVTYIRLGKVVKRKIGKSTKPATELQLKYRQKVKVANKLIEPVREFIKVGFEAGAKLARKTPHDLMLSYTLLNAVKGEYPNQEIDFTKVLFSQGKMQATSDLKAEQNDDGLKFTWNTTLIPNQFRADDQVMILVYFPELQSADFVIYAGNRGSGKAQFSILKNNKPTVMETHITFISSDHKRVSDSAYTGQFILPASDRARVSF</sequence>
<proteinExistence type="predicted"/>
<organism evidence="1 2">
    <name type="scientific">Pedobacter hartonius</name>
    <dbReference type="NCBI Taxonomy" id="425514"/>
    <lineage>
        <taxon>Bacteria</taxon>
        <taxon>Pseudomonadati</taxon>
        <taxon>Bacteroidota</taxon>
        <taxon>Sphingobacteriia</taxon>
        <taxon>Sphingobacteriales</taxon>
        <taxon>Sphingobacteriaceae</taxon>
        <taxon>Pedobacter</taxon>
    </lineage>
</organism>
<protein>
    <submittedName>
        <fullName evidence="1">Uncharacterized protein</fullName>
    </submittedName>
</protein>
<dbReference type="RefSeq" id="WP_090557825.1">
    <property type="nucleotide sequence ID" value="NZ_FNRA01000008.1"/>
</dbReference>
<reference evidence="1 2" key="1">
    <citation type="submission" date="2016-10" db="EMBL/GenBank/DDBJ databases">
        <authorList>
            <person name="de Groot N.N."/>
        </authorList>
    </citation>
    <scope>NUCLEOTIDE SEQUENCE [LARGE SCALE GENOMIC DNA]</scope>
    <source>
        <strain evidence="1 2">DSM 19033</strain>
    </source>
</reference>
<dbReference type="Proteomes" id="UP000198850">
    <property type="component" value="Unassembled WGS sequence"/>
</dbReference>
<evidence type="ECO:0000313" key="2">
    <source>
        <dbReference type="Proteomes" id="UP000198850"/>
    </source>
</evidence>
<name>A0A1H4FP31_9SPHI</name>
<dbReference type="EMBL" id="FNRA01000008">
    <property type="protein sequence ID" value="SEA99076.1"/>
    <property type="molecule type" value="Genomic_DNA"/>
</dbReference>
<gene>
    <name evidence="1" type="ORF">SAMN05443550_10844</name>
</gene>
<dbReference type="Pfam" id="PF19781">
    <property type="entry name" value="DUF6266"/>
    <property type="match status" value="1"/>
</dbReference>
<accession>A0A1H4FP31</accession>